<gene>
    <name evidence="2" type="ORF">C8N42_1248</name>
</gene>
<keyword evidence="3" id="KW-1185">Reference proteome</keyword>
<organism evidence="2 3">
    <name type="scientific">Celeribacter persicus</name>
    <dbReference type="NCBI Taxonomy" id="1651082"/>
    <lineage>
        <taxon>Bacteria</taxon>
        <taxon>Pseudomonadati</taxon>
        <taxon>Pseudomonadota</taxon>
        <taxon>Alphaproteobacteria</taxon>
        <taxon>Rhodobacterales</taxon>
        <taxon>Roseobacteraceae</taxon>
        <taxon>Celeribacter</taxon>
    </lineage>
</organism>
<feature type="compositionally biased region" description="Low complexity" evidence="1">
    <location>
        <begin position="16"/>
        <end position="38"/>
    </location>
</feature>
<dbReference type="EMBL" id="QAOH01000024">
    <property type="protein sequence ID" value="PTQ66595.1"/>
    <property type="molecule type" value="Genomic_DNA"/>
</dbReference>
<comment type="caution">
    <text evidence="2">The sequence shown here is derived from an EMBL/GenBank/DDBJ whole genome shotgun (WGS) entry which is preliminary data.</text>
</comment>
<protein>
    <submittedName>
        <fullName evidence="2">Uncharacterized protein</fullName>
    </submittedName>
</protein>
<dbReference type="AlphaFoldDB" id="A0A2T5H4R6"/>
<evidence type="ECO:0000313" key="3">
    <source>
        <dbReference type="Proteomes" id="UP000244077"/>
    </source>
</evidence>
<accession>A0A2T5H4R6</accession>
<feature type="region of interest" description="Disordered" evidence="1">
    <location>
        <begin position="16"/>
        <end position="60"/>
    </location>
</feature>
<evidence type="ECO:0000313" key="2">
    <source>
        <dbReference type="EMBL" id="PTQ66595.1"/>
    </source>
</evidence>
<sequence>MGDALPVGATISLPGASDSSASASGAATSTTTPVSTAGHQNTSATEAGSPGRIGKAQPPSTADLIHQINPLRGFSCELRVVMLIFGIAAQAFPAEVRRSQIIKIVVGGLVTPIRAIRLHGIASPLG</sequence>
<name>A0A2T5H4R6_9RHOB</name>
<proteinExistence type="predicted"/>
<dbReference type="Proteomes" id="UP000244077">
    <property type="component" value="Unassembled WGS sequence"/>
</dbReference>
<evidence type="ECO:0000256" key="1">
    <source>
        <dbReference type="SAM" id="MobiDB-lite"/>
    </source>
</evidence>
<reference evidence="2 3" key="1">
    <citation type="submission" date="2018-04" db="EMBL/GenBank/DDBJ databases">
        <title>Genomic Encyclopedia of Archaeal and Bacterial Type Strains, Phase II (KMG-II): from individual species to whole genera.</title>
        <authorList>
            <person name="Goeker M."/>
        </authorList>
    </citation>
    <scope>NUCLEOTIDE SEQUENCE [LARGE SCALE GENOMIC DNA]</scope>
    <source>
        <strain evidence="2 3">DSM 100434</strain>
    </source>
</reference>